<comment type="caution">
    <text evidence="1">The sequence shown here is derived from an EMBL/GenBank/DDBJ whole genome shotgun (WGS) entry which is preliminary data.</text>
</comment>
<protein>
    <submittedName>
        <fullName evidence="1">Uncharacterized protein</fullName>
    </submittedName>
</protein>
<dbReference type="RefSeq" id="WP_344297721.1">
    <property type="nucleotide sequence ID" value="NZ_BAAANJ010000021.1"/>
</dbReference>
<reference evidence="1 2" key="1">
    <citation type="journal article" date="2019" name="Int. J. Syst. Evol. Microbiol.">
        <title>The Global Catalogue of Microorganisms (GCM) 10K type strain sequencing project: providing services to taxonomists for standard genome sequencing and annotation.</title>
        <authorList>
            <consortium name="The Broad Institute Genomics Platform"/>
            <consortium name="The Broad Institute Genome Sequencing Center for Infectious Disease"/>
            <person name="Wu L."/>
            <person name="Ma J."/>
        </authorList>
    </citation>
    <scope>NUCLEOTIDE SEQUENCE [LARGE SCALE GENOMIC DNA]</scope>
    <source>
        <strain evidence="1 2">JCM 14322</strain>
    </source>
</reference>
<accession>A0ABN2MCI9</accession>
<dbReference type="EMBL" id="BAAANJ010000021">
    <property type="protein sequence ID" value="GAA1820351.1"/>
    <property type="molecule type" value="Genomic_DNA"/>
</dbReference>
<proteinExistence type="predicted"/>
<sequence length="458" mass="49537">MISTVGDLRDGALFDALRNRRSRRFARGLALTGGPLAYSGSNPPSPLSEEETARLAFAAAGLTGGILADWDWREESGGNMLANIAGRTIPSADAAHMATLFVIDDSGVSMMPRPGDLDSATARHAVALANDGDYLQAWRATRIRVSEGRSNPSTEFPHGIPPNRWSVSAPGTTTFLPVVESGFLLINVLLELMSERSRAVVLDDRHGFLPAGLGPLLSRRRGHLDADPRRGRTMSLSAGERVIAEMGAVEIGAMVQNLSLAAEVMGLGAFSHYALADFAGPGRTWFDELGFTMQKVPLTKLFGVPAPARWALKAQRRDITMRMPIGLEVGGRTVLRAHRPPYFPSMAAAVDAVAEHKLGDRGSFRAGAVDGRWSDAAGFAEGVPAVSAAGREATIAFAEYVWRRYGRFPVGIGSFHSLVAVQVAHLDEDFYDRHYRTDSLTDAHRRHESVWHTDSETV</sequence>
<gene>
    <name evidence="1" type="ORF">GCM10009749_33690</name>
</gene>
<dbReference type="Proteomes" id="UP001500002">
    <property type="component" value="Unassembled WGS sequence"/>
</dbReference>
<keyword evidence="2" id="KW-1185">Reference proteome</keyword>
<evidence type="ECO:0000313" key="2">
    <source>
        <dbReference type="Proteomes" id="UP001500002"/>
    </source>
</evidence>
<name>A0ABN2MCI9_9MICO</name>
<organism evidence="1 2">
    <name type="scientific">Agromyces neolithicus</name>
    <dbReference type="NCBI Taxonomy" id="269420"/>
    <lineage>
        <taxon>Bacteria</taxon>
        <taxon>Bacillati</taxon>
        <taxon>Actinomycetota</taxon>
        <taxon>Actinomycetes</taxon>
        <taxon>Micrococcales</taxon>
        <taxon>Microbacteriaceae</taxon>
        <taxon>Agromyces</taxon>
    </lineage>
</organism>
<evidence type="ECO:0000313" key="1">
    <source>
        <dbReference type="EMBL" id="GAA1820351.1"/>
    </source>
</evidence>